<feature type="domain" description="4Fe-4S Mo/W bis-MGD-type" evidence="15">
    <location>
        <begin position="35"/>
        <end position="91"/>
    </location>
</feature>
<feature type="signal peptide" evidence="14">
    <location>
        <begin position="1"/>
        <end position="27"/>
    </location>
</feature>
<comment type="subcellular location">
    <subcellularLocation>
        <location evidence="13">Secreted</location>
    </subcellularLocation>
    <text evidence="13">Membrane-associated.</text>
</comment>
<feature type="binding site" evidence="13">
    <location>
        <position position="890"/>
    </location>
    <ligand>
        <name>substrate</name>
    </ligand>
</feature>
<organism evidence="16 17">
    <name type="scientific">Campylobacter magnus</name>
    <dbReference type="NCBI Taxonomy" id="3026462"/>
    <lineage>
        <taxon>Bacteria</taxon>
        <taxon>Pseudomonadati</taxon>
        <taxon>Campylobacterota</taxon>
        <taxon>Epsilonproteobacteria</taxon>
        <taxon>Campylobacterales</taxon>
        <taxon>Campylobacteraceae</taxon>
        <taxon>Campylobacter</taxon>
    </lineage>
</organism>
<evidence type="ECO:0000256" key="13">
    <source>
        <dbReference type="HAMAP-Rule" id="MF_01630"/>
    </source>
</evidence>
<keyword evidence="12 13" id="KW-0534">Nitrate assimilation</keyword>
<evidence type="ECO:0000256" key="12">
    <source>
        <dbReference type="ARBA" id="ARBA00023063"/>
    </source>
</evidence>
<feature type="binding site" evidence="13">
    <location>
        <position position="42"/>
    </location>
    <ligand>
        <name>[4Fe-4S] cluster</name>
        <dbReference type="ChEBI" id="CHEBI:49883"/>
    </ligand>
</feature>
<dbReference type="PANTHER" id="PTHR43105:SF11">
    <property type="entry name" value="PERIPLASMIC NITRATE REDUCTASE"/>
    <property type="match status" value="1"/>
</dbReference>
<evidence type="ECO:0000259" key="15">
    <source>
        <dbReference type="PROSITE" id="PS51669"/>
    </source>
</evidence>
<dbReference type="NCBIfam" id="TIGR01409">
    <property type="entry name" value="TAT_signal_seq"/>
    <property type="match status" value="1"/>
</dbReference>
<gene>
    <name evidence="13 16" type="primary">napA</name>
    <name evidence="16" type="ORF">Q2362_06630</name>
</gene>
<evidence type="ECO:0000256" key="5">
    <source>
        <dbReference type="ARBA" id="ARBA00022723"/>
    </source>
</evidence>
<dbReference type="Proteomes" id="UP001171111">
    <property type="component" value="Unassembled WGS sequence"/>
</dbReference>
<dbReference type="InterPro" id="IPR006311">
    <property type="entry name" value="TAT_signal"/>
</dbReference>
<feature type="binding site" evidence="13">
    <location>
        <begin position="552"/>
        <end position="553"/>
    </location>
    <ligand>
        <name>Mo-bis(molybdopterin guanine dinucleotide)</name>
        <dbReference type="ChEBI" id="CHEBI:60539"/>
    </ligand>
</feature>
<dbReference type="InterPro" id="IPR050123">
    <property type="entry name" value="Prok_molybdopt-oxidoreductase"/>
</dbReference>
<keyword evidence="17" id="KW-1185">Reference proteome</keyword>
<dbReference type="CDD" id="cd02791">
    <property type="entry name" value="MopB_CT_Nitrate-R-NapA-like"/>
    <property type="match status" value="1"/>
</dbReference>
<feature type="binding site" evidence="13">
    <location>
        <position position="49"/>
    </location>
    <ligand>
        <name>[4Fe-4S] cluster</name>
        <dbReference type="ChEBI" id="CHEBI:49883"/>
    </ligand>
</feature>
<evidence type="ECO:0000256" key="8">
    <source>
        <dbReference type="ARBA" id="ARBA00022982"/>
    </source>
</evidence>
<dbReference type="Pfam" id="PF04879">
    <property type="entry name" value="Molybdop_Fe4S4"/>
    <property type="match status" value="1"/>
</dbReference>
<evidence type="ECO:0000256" key="1">
    <source>
        <dbReference type="ARBA" id="ARBA00008747"/>
    </source>
</evidence>
<feature type="binding site" evidence="13">
    <location>
        <begin position="260"/>
        <end position="262"/>
    </location>
    <ligand>
        <name>Mo-bis(molybdopterin guanine dinucleotide)</name>
        <dbReference type="ChEBI" id="CHEBI:60539"/>
    </ligand>
</feature>
<keyword evidence="11 13" id="KW-0411">Iron-sulfur</keyword>
<keyword evidence="3 13" id="KW-0004">4Fe-4S</keyword>
<feature type="binding site" evidence="13">
    <location>
        <position position="176"/>
    </location>
    <ligand>
        <name>Mo-bis(molybdopterin guanine dinucleotide)</name>
        <dbReference type="ChEBI" id="CHEBI:60539"/>
    </ligand>
</feature>
<feature type="binding site" evidence="13">
    <location>
        <position position="79"/>
    </location>
    <ligand>
        <name>Mo-bis(molybdopterin guanine dinucleotide)</name>
        <dbReference type="ChEBI" id="CHEBI:60539"/>
    </ligand>
</feature>
<keyword evidence="10 13" id="KW-0408">Iron</keyword>
<evidence type="ECO:0000256" key="4">
    <source>
        <dbReference type="ARBA" id="ARBA00022505"/>
    </source>
</evidence>
<evidence type="ECO:0000256" key="6">
    <source>
        <dbReference type="ARBA" id="ARBA00022729"/>
    </source>
</evidence>
<sequence>MDRREFIKSSAVAAACGAAGIASPASAAKNAEAGWRWDKAVCRFCGTGCGIMVATKDGKIVASKGDPLAPVNRGLNCIKGYFNAKIMYGEDRITKPLLRVNAKGEFDKKGKFQEVSWQRAFDEMEKQLRKTYKELGPTGIGVFGSGQYTIQEGYAAVKLIKGGFRSNNIDPNARHCMASAVVGFMQTFGIDEPSGCYDDIELTDTIVTWGANMAEMHPILWSRISDAKLNNPDRVKVVNLSTYSNRTSNIADFEIIFRPQTDLLIWNYIAHEILYNKPEAMDEEFVKNHCTFTTGPVDIGYGMRNNPNHPKFADSEKDTVAKELKTIISKAEAVTLGFKGVKEGDVMENKNASKPDAHWQIGFKDFKKGLEPYTLDFVAPIVKGDDNEDLGEFKKKLQALADLYLEKARKVVSFWTMGFNQHQRGTWVNEQAYMVHFLLGKQSMPGNGAFSLTGQPSACGTAREVGTFSHRLPADMVVANPKHREATEKIWRMPNGTLNPVPGAPYVKIMRDLEDGKIKWIWVQVNNPWHNTANANHWLKAAREMDNFIIVSDPYPGISAKVADLILPTAMIYEKWGAYGNAERRTQHWRQQVLPVGEAMSDTWQMMEFSKRFKLKDFYGELKVNDKVTLPNVLDKIGEFGYTPETSLYDVLYATPAAKKFAPKDPIMENYDNTEVFGDKRNVKGGDGKVFKGCGFFVQKSLWEEYREFGVGHGHDLADFDTYHKVRGLRWPVVNGKETLWRFNKQYDVYARKEEGPGNFAFYGNKNAALPFGDLNKAGDGEKVSLKNRGKIFFRPYMEPAEQPSKEYPFWLCTGRVLEHWHSGTMTMRVPELYRAVPEALCYMHPDDAKKMGFEQNQEVWIESRRGKVKTKVDFRGRNKPPVGLVYVPWFDENVYINKVCLDATCPLSKETDYKKCAVKIYKA</sequence>
<dbReference type="Gene3D" id="2.40.40.20">
    <property type="match status" value="1"/>
</dbReference>
<comment type="subunit">
    <text evidence="13">Component of the nitrate reductase NapAB complex composed of NapA and NapB.</text>
</comment>
<evidence type="ECO:0000256" key="11">
    <source>
        <dbReference type="ARBA" id="ARBA00023014"/>
    </source>
</evidence>
<comment type="caution">
    <text evidence="16">The sequence shown here is derived from an EMBL/GenBank/DDBJ whole genome shotgun (WGS) entry which is preliminary data.</text>
</comment>
<feature type="binding site" evidence="13">
    <location>
        <position position="147"/>
    </location>
    <ligand>
        <name>Mo-bis(molybdopterin guanine dinucleotide)</name>
        <dbReference type="ChEBI" id="CHEBI:60539"/>
    </ligand>
</feature>
<feature type="chain" id="PRO_5045841815" description="Nitrate reductase" evidence="14">
    <location>
        <begin position="28"/>
        <end position="924"/>
    </location>
</feature>
<keyword evidence="8 13" id="KW-0249">Electron transport</keyword>
<dbReference type="InterPro" id="IPR006656">
    <property type="entry name" value="Mopterin_OxRdtase"/>
</dbReference>
<feature type="binding site" evidence="13">
    <location>
        <position position="45"/>
    </location>
    <ligand>
        <name>[4Fe-4S] cluster</name>
        <dbReference type="ChEBI" id="CHEBI:49883"/>
    </ligand>
</feature>
<keyword evidence="6 13" id="KW-0732">Signal</keyword>
<keyword evidence="5 13" id="KW-0479">Metal-binding</keyword>
<name>A0ABT8T7S3_9BACT</name>
<keyword evidence="9 13" id="KW-0560">Oxidoreductase</keyword>
<comment type="PTM">
    <text evidence="13">Predicted to be exported by the Tat system. The position of the signal peptide cleavage has not been experimentally proven.</text>
</comment>
<dbReference type="Pfam" id="PF01568">
    <property type="entry name" value="Molydop_binding"/>
    <property type="match status" value="1"/>
</dbReference>
<feature type="binding site" evidence="13">
    <location>
        <position position="915"/>
    </location>
    <ligand>
        <name>Mo-bis(molybdopterin guanine dinucleotide)</name>
        <dbReference type="ChEBI" id="CHEBI:60539"/>
    </ligand>
</feature>
<evidence type="ECO:0000256" key="10">
    <source>
        <dbReference type="ARBA" id="ARBA00023004"/>
    </source>
</evidence>
<dbReference type="Pfam" id="PF00384">
    <property type="entry name" value="Molybdopterin"/>
    <property type="match status" value="1"/>
</dbReference>
<dbReference type="InterPro" id="IPR006657">
    <property type="entry name" value="MoPterin_dinucl-bd_dom"/>
</dbReference>
<dbReference type="InterPro" id="IPR009010">
    <property type="entry name" value="Asp_de-COase-like_dom_sf"/>
</dbReference>
<comment type="similarity">
    <text evidence="1 13">Belongs to the prokaryotic molybdopterin-containing oxidoreductase family. NasA/NapA/NarB subfamily.</text>
</comment>
<dbReference type="Gene3D" id="3.40.50.740">
    <property type="match status" value="1"/>
</dbReference>
<keyword evidence="2 13" id="KW-0813">Transport</keyword>
<dbReference type="Gene3D" id="3.40.228.10">
    <property type="entry name" value="Dimethylsulfoxide Reductase, domain 2"/>
    <property type="match status" value="1"/>
</dbReference>
<feature type="binding site" evidence="13">
    <location>
        <position position="527"/>
    </location>
    <ligand>
        <name>Mo-bis(molybdopterin guanine dinucleotide)</name>
        <dbReference type="ChEBI" id="CHEBI:60539"/>
    </ligand>
</feature>
<dbReference type="PANTHER" id="PTHR43105">
    <property type="entry name" value="RESPIRATORY NITRATE REDUCTASE"/>
    <property type="match status" value="1"/>
</dbReference>
<dbReference type="NCBIfam" id="TIGR01706">
    <property type="entry name" value="NAPA"/>
    <property type="match status" value="1"/>
</dbReference>
<dbReference type="RefSeq" id="WP_302244558.1">
    <property type="nucleotide sequence ID" value="NZ_JAULJQ010000007.1"/>
</dbReference>
<accession>A0ABT8T7S3</accession>
<feature type="binding site" evidence="13">
    <location>
        <begin position="814"/>
        <end position="823"/>
    </location>
    <ligand>
        <name>Mo-bis(molybdopterin guanine dinucleotide)</name>
        <dbReference type="ChEBI" id="CHEBI:60539"/>
    </ligand>
</feature>
<feature type="binding site" evidence="13">
    <location>
        <position position="77"/>
    </location>
    <ligand>
        <name>[4Fe-4S] cluster</name>
        <dbReference type="ChEBI" id="CHEBI:49883"/>
    </ligand>
</feature>
<dbReference type="EMBL" id="JAULJQ010000007">
    <property type="protein sequence ID" value="MDO2409771.1"/>
    <property type="molecule type" value="Genomic_DNA"/>
</dbReference>
<feature type="binding site" evidence="13">
    <location>
        <position position="421"/>
    </location>
    <ligand>
        <name>Mo-bis(molybdopterin guanine dinucleotide)</name>
        <dbReference type="ChEBI" id="CHEBI:60539"/>
    </ligand>
</feature>
<dbReference type="NCBIfam" id="NF010055">
    <property type="entry name" value="PRK13532.1"/>
    <property type="match status" value="1"/>
</dbReference>
<keyword evidence="4 13" id="KW-0500">Molybdenum</keyword>
<feature type="binding site" evidence="13">
    <location>
        <position position="172"/>
    </location>
    <ligand>
        <name>Mo-bis(molybdopterin guanine dinucleotide)</name>
        <dbReference type="ChEBI" id="CHEBI:60539"/>
    </ligand>
</feature>
<feature type="binding site" evidence="13">
    <location>
        <begin position="209"/>
        <end position="216"/>
    </location>
    <ligand>
        <name>Mo-bis(molybdopterin guanine dinucleotide)</name>
        <dbReference type="ChEBI" id="CHEBI:60539"/>
    </ligand>
</feature>
<evidence type="ECO:0000313" key="17">
    <source>
        <dbReference type="Proteomes" id="UP001171111"/>
    </source>
</evidence>
<evidence type="ECO:0000256" key="9">
    <source>
        <dbReference type="ARBA" id="ARBA00023002"/>
    </source>
</evidence>
<dbReference type="SMART" id="SM00926">
    <property type="entry name" value="Molybdop_Fe4S4"/>
    <property type="match status" value="1"/>
</dbReference>
<dbReference type="PROSITE" id="PS51318">
    <property type="entry name" value="TAT"/>
    <property type="match status" value="1"/>
</dbReference>
<dbReference type="SUPFAM" id="SSF50692">
    <property type="entry name" value="ADC-like"/>
    <property type="match status" value="1"/>
</dbReference>
<dbReference type="HAMAP" id="MF_01630">
    <property type="entry name" value="Nitrate_reduct_NapA"/>
    <property type="match status" value="1"/>
</dbReference>
<feature type="binding site" evidence="13">
    <location>
        <position position="898"/>
    </location>
    <ligand>
        <name>Mo-bis(molybdopterin guanine dinucleotide)</name>
        <dbReference type="ChEBI" id="CHEBI:60539"/>
    </ligand>
</feature>
<evidence type="ECO:0000256" key="7">
    <source>
        <dbReference type="ARBA" id="ARBA00022764"/>
    </source>
</evidence>
<dbReference type="InterPro" id="IPR041957">
    <property type="entry name" value="CT_Nitrate-R-NapA-like"/>
</dbReference>
<evidence type="ECO:0000256" key="3">
    <source>
        <dbReference type="ARBA" id="ARBA00022485"/>
    </source>
</evidence>
<protein>
    <recommendedName>
        <fullName evidence="13">Nitrate reductase</fullName>
        <ecNumber evidence="13">1.9.6.1</ecNumber>
    </recommendedName>
</protein>
<dbReference type="Gene3D" id="2.20.25.90">
    <property type="entry name" value="ADC-like domains"/>
    <property type="match status" value="1"/>
</dbReference>
<evidence type="ECO:0000256" key="2">
    <source>
        <dbReference type="ARBA" id="ARBA00022448"/>
    </source>
</evidence>
<comment type="caution">
    <text evidence="13">Lacks conserved residue(s) required for the propagation of feature annotation.</text>
</comment>
<comment type="function">
    <text evidence="13">Catalytic subunit of the nitrate reductase complex NapAB. Receives electrons from NapB and catalyzes the reduction of nitrate to nitrite.</text>
</comment>
<dbReference type="PROSITE" id="PS51669">
    <property type="entry name" value="4FE4S_MOW_BIS_MGD"/>
    <property type="match status" value="1"/>
</dbReference>
<reference evidence="16 17" key="1">
    <citation type="submission" date="2023-06" db="EMBL/GenBank/DDBJ databases">
        <title>Campylobacter magnum sp. nov., isolated from cecal contents of domestic pigs (Sus scrofa domesticus).</title>
        <authorList>
            <person name="Papic B."/>
            <person name="Gruntar I."/>
        </authorList>
    </citation>
    <scope>NUCLEOTIDE SEQUENCE [LARGE SCALE GENOMIC DNA]</scope>
    <source>
        <strain evidence="17">34484-21</strain>
    </source>
</reference>
<feature type="binding site" evidence="13">
    <location>
        <position position="575"/>
    </location>
    <ligand>
        <name>Mo-bis(molybdopterin guanine dinucleotide)</name>
        <dbReference type="ChEBI" id="CHEBI:60539"/>
    </ligand>
</feature>
<feature type="binding site" evidence="13">
    <location>
        <position position="602"/>
    </location>
    <ligand>
        <name>Mo-bis(molybdopterin guanine dinucleotide)</name>
        <dbReference type="ChEBI" id="CHEBI:60539"/>
    </ligand>
</feature>
<dbReference type="InterPro" id="IPR006963">
    <property type="entry name" value="Mopterin_OxRdtase_4Fe-4S_dom"/>
</dbReference>
<dbReference type="PROSITE" id="PS00551">
    <property type="entry name" value="MOLYBDOPTERIN_PROK_1"/>
    <property type="match status" value="1"/>
</dbReference>
<dbReference type="InterPro" id="IPR027467">
    <property type="entry name" value="MopterinOxRdtase_cofactor_BS"/>
</dbReference>
<keyword evidence="7" id="KW-0574">Periplasm</keyword>
<comment type="catalytic activity">
    <reaction evidence="13">
        <text>2 Fe(II)-[cytochrome] + nitrate + 2 H(+) = 2 Fe(III)-[cytochrome] + nitrite + H2O</text>
        <dbReference type="Rhea" id="RHEA:12909"/>
        <dbReference type="Rhea" id="RHEA-COMP:11777"/>
        <dbReference type="Rhea" id="RHEA-COMP:11778"/>
        <dbReference type="ChEBI" id="CHEBI:15377"/>
        <dbReference type="ChEBI" id="CHEBI:15378"/>
        <dbReference type="ChEBI" id="CHEBI:16301"/>
        <dbReference type="ChEBI" id="CHEBI:17632"/>
        <dbReference type="ChEBI" id="CHEBI:29033"/>
        <dbReference type="ChEBI" id="CHEBI:29034"/>
        <dbReference type="EC" id="1.9.6.1"/>
    </reaction>
</comment>
<dbReference type="Gene3D" id="3.30.200.210">
    <property type="match status" value="1"/>
</dbReference>
<evidence type="ECO:0000313" key="16">
    <source>
        <dbReference type="EMBL" id="MDO2409771.1"/>
    </source>
</evidence>
<evidence type="ECO:0000256" key="14">
    <source>
        <dbReference type="SAM" id="SignalP"/>
    </source>
</evidence>
<feature type="binding site" evidence="13">
    <location>
        <position position="417"/>
    </location>
    <ligand>
        <name>Mo-bis(molybdopterin guanine dinucleotide)</name>
        <dbReference type="ChEBI" id="CHEBI:60539"/>
    </ligand>
</feature>
<dbReference type="InterPro" id="IPR010051">
    <property type="entry name" value="Periplasm_NO3_reductase_lsu"/>
</dbReference>
<proteinExistence type="inferred from homology"/>
<dbReference type="InterPro" id="IPR019546">
    <property type="entry name" value="TAT_signal_bac_arc"/>
</dbReference>
<comment type="cofactor">
    <cofactor evidence="13">
        <name>[4Fe-4S] cluster</name>
        <dbReference type="ChEBI" id="CHEBI:49883"/>
    </cofactor>
    <text evidence="13">Binds 1 [4Fe-4S] cluster.</text>
</comment>
<dbReference type="SUPFAM" id="SSF53706">
    <property type="entry name" value="Formate dehydrogenase/DMSO reductase, domains 1-3"/>
    <property type="match status" value="1"/>
</dbReference>
<dbReference type="EC" id="1.9.6.1" evidence="13"/>
<comment type="cofactor">
    <cofactor evidence="13">
        <name>Mo-bis(molybdopterin guanine dinucleotide)</name>
        <dbReference type="ChEBI" id="CHEBI:60539"/>
    </cofactor>
    <text evidence="13">Binds 1 molybdenum-bis(molybdopterin guanine dinucleotide) (Mo-bis-MGD) cofactor per subunit.</text>
</comment>